<keyword evidence="2" id="KW-0472">Membrane</keyword>
<evidence type="ECO:0008006" key="6">
    <source>
        <dbReference type="Google" id="ProtNLM"/>
    </source>
</evidence>
<keyword evidence="2" id="KW-0812">Transmembrane</keyword>
<feature type="chain" id="PRO_5002632360" description="Type IV secretion system protein" evidence="3">
    <location>
        <begin position="27"/>
        <end position="707"/>
    </location>
</feature>
<protein>
    <recommendedName>
        <fullName evidence="6">Type IV secretion system protein</fullName>
    </recommendedName>
</protein>
<reference evidence="4 5" key="1">
    <citation type="submission" date="2006-12" db="EMBL/GenBank/DDBJ databases">
        <title>Bifidobacterium adolescentis complete genome sequence.</title>
        <authorList>
            <person name="Suzuki T."/>
            <person name="Tsuda Y."/>
            <person name="Kanou N."/>
            <person name="Inoue T."/>
            <person name="Kumazaki K."/>
            <person name="Nagano S."/>
            <person name="Hirai S."/>
            <person name="Tanaka K."/>
            <person name="Watanabe K."/>
        </authorList>
    </citation>
    <scope>NUCLEOTIDE SEQUENCE [LARGE SCALE GENOMIC DNA]</scope>
    <source>
        <strain evidence="5">ATCC 15703 / DSM 20083 / NCTC 11814 / E194a</strain>
    </source>
</reference>
<feature type="signal peptide" evidence="3">
    <location>
        <begin position="1"/>
        <end position="26"/>
    </location>
</feature>
<evidence type="ECO:0000313" key="5">
    <source>
        <dbReference type="Proteomes" id="UP000008702"/>
    </source>
</evidence>
<keyword evidence="5" id="KW-1185">Reference proteome</keyword>
<gene>
    <name evidence="4" type="ordered locus">BAD_1250</name>
</gene>
<feature type="transmembrane region" description="Helical" evidence="2">
    <location>
        <begin position="231"/>
        <end position="252"/>
    </location>
</feature>
<sequence>MASRRKGRLSAMLLALVAVFSLTACGGPNFDALKDDLKFGDEEIADTQTVYSMKIPKNGVGKLIRSNQIAYAKATWANAINPYFNGNARKYLASVPANQCVALANTYQEETPDAGPWNWNAANNSCDKTRKLSWLEKTMWTMYEQQSDDTIEWLSTTRNTLVAAPGTVDTLQNSILPMYDTWDTNVNKYLNVAQAVLVVAAAISLMILAARIIWQIGNGSAGMDGHLLGRIGWIFLGVFMGSSAASIALTFFKQANMTRTVVNGVPTATAGRSTPALTSWTPGAGTSFFVSDWVRLQVDPFLIIAAVCGVIAAGFKLITTQEGRDLVPLGKAFMWSMLTSVCLAGFVNLFQGTVDTWTAGVLRSASDMMKSAWSHNTLAASEFFNLDWPIALVLTIVMWFCNLISKVFCYLRAGLLPILVGIAPVWAAMSWMETGRQAFGKVMGWLFAFLMYKPVAALVMATGCAIMTTAGAGDDSQAITLMLTISVIVLLPAMIRLIVPSVAGSIGGGGVIPSMLGGMAGMGVMAAGGVLKAGAKGVMGATGALSGKVKPSVPNGAKRAVGSGENAGASGIGSGISAPGRPGSEVAKGGGETMFGGSSMPDGTRAAGSVPKGAVGSSASNGVKTSMADDGTGSVDAPSGGGIPAAPPSSGSGGVRPSSVAQQPRKDVGRRVSEPSAIQRVRAEFGSVPDGGPHGANRSGARKTKEF</sequence>
<feature type="transmembrane region" description="Helical" evidence="2">
    <location>
        <begin position="478"/>
        <end position="499"/>
    </location>
</feature>
<dbReference type="STRING" id="367928.BAD_1250"/>
<feature type="transmembrane region" description="Helical" evidence="2">
    <location>
        <begin position="332"/>
        <end position="350"/>
    </location>
</feature>
<feature type="transmembrane region" description="Helical" evidence="2">
    <location>
        <begin position="301"/>
        <end position="320"/>
    </location>
</feature>
<organism evidence="4 5">
    <name type="scientific">Bifidobacterium adolescentis (strain ATCC 15703 / DSM 20083 / NCTC 11814 / E194a)</name>
    <dbReference type="NCBI Taxonomy" id="367928"/>
    <lineage>
        <taxon>Bacteria</taxon>
        <taxon>Bacillati</taxon>
        <taxon>Actinomycetota</taxon>
        <taxon>Actinomycetes</taxon>
        <taxon>Bifidobacteriales</taxon>
        <taxon>Bifidobacteriaceae</taxon>
        <taxon>Bifidobacterium</taxon>
    </lineage>
</organism>
<dbReference type="GeneID" id="4557169"/>
<feature type="region of interest" description="Disordered" evidence="1">
    <location>
        <begin position="552"/>
        <end position="707"/>
    </location>
</feature>
<evidence type="ECO:0000313" key="4">
    <source>
        <dbReference type="EMBL" id="BAF40031.1"/>
    </source>
</evidence>
<dbReference type="KEGG" id="bad:BAD_1250"/>
<keyword evidence="2" id="KW-1133">Transmembrane helix</keyword>
<proteinExistence type="predicted"/>
<evidence type="ECO:0000256" key="2">
    <source>
        <dbReference type="SAM" id="Phobius"/>
    </source>
</evidence>
<evidence type="ECO:0000256" key="1">
    <source>
        <dbReference type="SAM" id="MobiDB-lite"/>
    </source>
</evidence>
<keyword evidence="3" id="KW-0732">Signal</keyword>
<name>A1A2U8_BIFAA</name>
<dbReference type="AlphaFoldDB" id="A1A2U8"/>
<feature type="compositionally biased region" description="Basic and acidic residues" evidence="1">
    <location>
        <begin position="664"/>
        <end position="673"/>
    </location>
</feature>
<feature type="compositionally biased region" description="Low complexity" evidence="1">
    <location>
        <begin position="562"/>
        <end position="584"/>
    </location>
</feature>
<feature type="transmembrane region" description="Helical" evidence="2">
    <location>
        <begin position="189"/>
        <end position="210"/>
    </location>
</feature>
<dbReference type="EMBL" id="AP009256">
    <property type="protein sequence ID" value="BAF40031.1"/>
    <property type="molecule type" value="Genomic_DNA"/>
</dbReference>
<accession>A1A2U8</accession>
<feature type="transmembrane region" description="Helical" evidence="2">
    <location>
        <begin position="415"/>
        <end position="432"/>
    </location>
</feature>
<feature type="transmembrane region" description="Helical" evidence="2">
    <location>
        <begin position="388"/>
        <end position="408"/>
    </location>
</feature>
<feature type="transmembrane region" description="Helical" evidence="2">
    <location>
        <begin position="511"/>
        <end position="531"/>
    </location>
</feature>
<evidence type="ECO:0000256" key="3">
    <source>
        <dbReference type="SAM" id="SignalP"/>
    </source>
</evidence>
<dbReference type="HOGENOM" id="CLU_026978_0_0_11"/>
<dbReference type="Proteomes" id="UP000008702">
    <property type="component" value="Chromosome"/>
</dbReference>
<dbReference type="RefSeq" id="WP_011743572.1">
    <property type="nucleotide sequence ID" value="NC_008618.1"/>
</dbReference>
<dbReference type="PROSITE" id="PS51257">
    <property type="entry name" value="PROKAR_LIPOPROTEIN"/>
    <property type="match status" value="1"/>
</dbReference>
<feature type="transmembrane region" description="Helical" evidence="2">
    <location>
        <begin position="444"/>
        <end position="466"/>
    </location>
</feature>